<accession>A0ABR9GWH6</accession>
<sequence>MADHPVIPTHTPYDGTSKPFAIGLKALGEVAKFAVVALLGAWGIVLAFAALIYATTWNPPYDDSNPKYRFLTQQIEEIAERWSNGDYGRNIIDLTLLNDGNWTTACVYGGYNNPLSEMIARGATVSSANRARLSELGDMDFRLSQVEESEAMIAFVDKSNEAHFIHLGYGFGPNGQHLKQCTSRTNPSLELS</sequence>
<keyword evidence="3" id="KW-1185">Reference proteome</keyword>
<evidence type="ECO:0000313" key="3">
    <source>
        <dbReference type="Proteomes" id="UP000598227"/>
    </source>
</evidence>
<dbReference type="Proteomes" id="UP000598227">
    <property type="component" value="Unassembled WGS sequence"/>
</dbReference>
<evidence type="ECO:0000313" key="2">
    <source>
        <dbReference type="EMBL" id="MBE1208030.1"/>
    </source>
</evidence>
<proteinExistence type="predicted"/>
<gene>
    <name evidence="2" type="ORF">IHE39_27445</name>
</gene>
<dbReference type="RefSeq" id="WP_192568725.1">
    <property type="nucleotide sequence ID" value="NZ_JACZEP010000016.1"/>
</dbReference>
<dbReference type="EMBL" id="JACZEP010000016">
    <property type="protein sequence ID" value="MBE1208030.1"/>
    <property type="molecule type" value="Genomic_DNA"/>
</dbReference>
<reference evidence="2 3" key="1">
    <citation type="submission" date="2020-09" db="EMBL/GenBank/DDBJ databases">
        <title>Draft Genome Sequence of Aminobacter carboxidus type strain DSM 1086, a soil Gram-negative carboxydobacterium.</title>
        <authorList>
            <person name="Turrini P."/>
            <person name="Tescari M."/>
            <person name="Artuso I."/>
            <person name="Lugli G.A."/>
            <person name="Frangipani E."/>
            <person name="Ventura M."/>
            <person name="Visca P."/>
        </authorList>
    </citation>
    <scope>NUCLEOTIDE SEQUENCE [LARGE SCALE GENOMIC DNA]</scope>
    <source>
        <strain evidence="2 3">DSM 1086</strain>
    </source>
</reference>
<protein>
    <submittedName>
        <fullName evidence="2">Uncharacterized protein</fullName>
    </submittedName>
</protein>
<comment type="caution">
    <text evidence="2">The sequence shown here is derived from an EMBL/GenBank/DDBJ whole genome shotgun (WGS) entry which is preliminary data.</text>
</comment>
<keyword evidence="1" id="KW-0812">Transmembrane</keyword>
<evidence type="ECO:0000256" key="1">
    <source>
        <dbReference type="SAM" id="Phobius"/>
    </source>
</evidence>
<name>A0ABR9GWH6_9HYPH</name>
<feature type="transmembrane region" description="Helical" evidence="1">
    <location>
        <begin position="33"/>
        <end position="54"/>
    </location>
</feature>
<keyword evidence="1" id="KW-0472">Membrane</keyword>
<keyword evidence="1" id="KW-1133">Transmembrane helix</keyword>
<organism evidence="2 3">
    <name type="scientific">Aminobacter carboxidus</name>
    <dbReference type="NCBI Taxonomy" id="376165"/>
    <lineage>
        <taxon>Bacteria</taxon>
        <taxon>Pseudomonadati</taxon>
        <taxon>Pseudomonadota</taxon>
        <taxon>Alphaproteobacteria</taxon>
        <taxon>Hyphomicrobiales</taxon>
        <taxon>Phyllobacteriaceae</taxon>
        <taxon>Aminobacter</taxon>
    </lineage>
</organism>